<feature type="transmembrane region" description="Helical" evidence="1">
    <location>
        <begin position="230"/>
        <end position="252"/>
    </location>
</feature>
<name>A0A7Y0ES04_9BIFI</name>
<sequence length="674" mass="73322">MAKRILAVLGLIMPLFVSYIIVATLESLDTVYPIGTTTFVSVDFSKSKAQKTDIAAALDALPYRKGEFGALSKTKMTSAADSSSDSAVSELFVFGDESQAERDLANYQYGGFRSVTLSPLSDLADASISGAYSFSDTAAINSFEKLVKTYDGSIVNGGRRVSNADVFGLLSNNQSGAFGVAVLCVAICATGWSWAGNREKLHSVLILNGVGNGRILYQDIVDFSKICLPWYCLSGIGASAVVLLTHAVNSIAVYCKAYLSVTVGLALLFGVVIAVFSLLTMPSIRQLAARHTLSKRLLCGQIAWKFVCVVLALVAGVTSSYAFMVASQQLNSARQWQNLGAVVSVETLADPADSSAEASGAFQRFLDAEDAAGEMYLSYSVSPALVYGSNGNAPTKRETLQQIAPYDDVVIVNTSFLKLMHISENSLKKTTSAHIPNVLAKSLKDYDGIWMNKQSPITMEDCLYEWKGDKAFPSLEYNAQSGVFASLRNPLIILTDNASSMFDLNSFLYPAMSSTNIQFVNADSVSRIAKESVMAPYITSVSRVADDAMYQYRLDIQQRNLNLCFVVVILCETFFCMMQDAVLWMYEKRRMLFIRHTSGASYARIVLPYFISQLGLLLAALLAAWWYVGQRRLMVGSASLLMLLLCLACAVVEFVSLLLAARQCFADVVQRAAC</sequence>
<feature type="transmembrane region" description="Helical" evidence="1">
    <location>
        <begin position="565"/>
        <end position="586"/>
    </location>
</feature>
<feature type="transmembrane region" description="Helical" evidence="1">
    <location>
        <begin position="176"/>
        <end position="195"/>
    </location>
</feature>
<feature type="transmembrane region" description="Helical" evidence="1">
    <location>
        <begin position="606"/>
        <end position="628"/>
    </location>
</feature>
<feature type="transmembrane region" description="Helical" evidence="1">
    <location>
        <begin position="258"/>
        <end position="281"/>
    </location>
</feature>
<dbReference type="EMBL" id="JAAIIF010000002">
    <property type="protein sequence ID" value="NMM95346.1"/>
    <property type="molecule type" value="Genomic_DNA"/>
</dbReference>
<gene>
    <name evidence="2" type="ORF">G1C98_0082</name>
</gene>
<comment type="caution">
    <text evidence="2">The sequence shown here is derived from an EMBL/GenBank/DDBJ whole genome shotgun (WGS) entry which is preliminary data.</text>
</comment>
<proteinExistence type="predicted"/>
<protein>
    <submittedName>
        <fullName evidence="2">Lantibiotic ABC transporter permease</fullName>
    </submittedName>
</protein>
<reference evidence="2 3" key="1">
    <citation type="submission" date="2020-02" db="EMBL/GenBank/DDBJ databases">
        <title>Characterization of phylogenetic diversity of novel bifidobacterial species isolated in Czech ZOOs.</title>
        <authorList>
            <person name="Lugli G.A."/>
            <person name="Vera N.B."/>
            <person name="Ventura M."/>
        </authorList>
    </citation>
    <scope>NUCLEOTIDE SEQUENCE [LARGE SCALE GENOMIC DNA]</scope>
    <source>
        <strain evidence="2 3">DSM 109960</strain>
    </source>
</reference>
<dbReference type="Proteomes" id="UP000529710">
    <property type="component" value="Unassembled WGS sequence"/>
</dbReference>
<evidence type="ECO:0000313" key="3">
    <source>
        <dbReference type="Proteomes" id="UP000529710"/>
    </source>
</evidence>
<organism evidence="2 3">
    <name type="scientific">Bifidobacterium erythrocebi</name>
    <dbReference type="NCBI Taxonomy" id="2675325"/>
    <lineage>
        <taxon>Bacteria</taxon>
        <taxon>Bacillati</taxon>
        <taxon>Actinomycetota</taxon>
        <taxon>Actinomycetes</taxon>
        <taxon>Bifidobacteriales</taxon>
        <taxon>Bifidobacteriaceae</taxon>
        <taxon>Bifidobacterium</taxon>
    </lineage>
</organism>
<keyword evidence="3" id="KW-1185">Reference proteome</keyword>
<dbReference type="AlphaFoldDB" id="A0A7Y0ES04"/>
<accession>A0A7Y0ES04</accession>
<feature type="transmembrane region" description="Helical" evidence="1">
    <location>
        <begin position="5"/>
        <end position="25"/>
    </location>
</feature>
<keyword evidence="1" id="KW-0812">Transmembrane</keyword>
<keyword evidence="1" id="KW-1133">Transmembrane helix</keyword>
<keyword evidence="1" id="KW-0472">Membrane</keyword>
<evidence type="ECO:0000256" key="1">
    <source>
        <dbReference type="SAM" id="Phobius"/>
    </source>
</evidence>
<feature type="transmembrane region" description="Helical" evidence="1">
    <location>
        <begin position="302"/>
        <end position="324"/>
    </location>
</feature>
<feature type="transmembrane region" description="Helical" evidence="1">
    <location>
        <begin position="640"/>
        <end position="661"/>
    </location>
</feature>
<evidence type="ECO:0000313" key="2">
    <source>
        <dbReference type="EMBL" id="NMM95346.1"/>
    </source>
</evidence>